<sequence>MAFLQLKPHEGEQFQLLRDNGNASSPFSRMSHAFAENSWLISENPQSHGPITQWRDHKFCRQGHCPW</sequence>
<organism evidence="1 2">
    <name type="scientific">Elaphomyces granulatus</name>
    <dbReference type="NCBI Taxonomy" id="519963"/>
    <lineage>
        <taxon>Eukaryota</taxon>
        <taxon>Fungi</taxon>
        <taxon>Dikarya</taxon>
        <taxon>Ascomycota</taxon>
        <taxon>Pezizomycotina</taxon>
        <taxon>Eurotiomycetes</taxon>
        <taxon>Eurotiomycetidae</taxon>
        <taxon>Eurotiales</taxon>
        <taxon>Elaphomycetaceae</taxon>
        <taxon>Elaphomyces</taxon>
    </lineage>
</organism>
<dbReference type="Proteomes" id="UP000243515">
    <property type="component" value="Unassembled WGS sequence"/>
</dbReference>
<gene>
    <name evidence="1" type="ORF">Egran_04656</name>
</gene>
<proteinExistence type="predicted"/>
<dbReference type="OrthoDB" id="265717at2759"/>
<reference evidence="1 2" key="1">
    <citation type="journal article" date="2015" name="Environ. Microbiol.">
        <title>Metagenome sequence of Elaphomyces granulatus from sporocarp tissue reveals Ascomycota ectomycorrhizal fingerprints of genome expansion and a Proteobacteria-rich microbiome.</title>
        <authorList>
            <person name="Quandt C.A."/>
            <person name="Kohler A."/>
            <person name="Hesse C.N."/>
            <person name="Sharpton T.J."/>
            <person name="Martin F."/>
            <person name="Spatafora J.W."/>
        </authorList>
    </citation>
    <scope>NUCLEOTIDE SEQUENCE [LARGE SCALE GENOMIC DNA]</scope>
    <source>
        <strain evidence="1 2">OSC145934</strain>
    </source>
</reference>
<evidence type="ECO:0000313" key="2">
    <source>
        <dbReference type="Proteomes" id="UP000243515"/>
    </source>
</evidence>
<dbReference type="AlphaFoldDB" id="A0A232LTT9"/>
<comment type="caution">
    <text evidence="1">The sequence shown here is derived from an EMBL/GenBank/DDBJ whole genome shotgun (WGS) entry which is preliminary data.</text>
</comment>
<name>A0A232LTT9_9EURO</name>
<dbReference type="EMBL" id="NPHW01004716">
    <property type="protein sequence ID" value="OXV07581.1"/>
    <property type="molecule type" value="Genomic_DNA"/>
</dbReference>
<evidence type="ECO:0000313" key="1">
    <source>
        <dbReference type="EMBL" id="OXV07581.1"/>
    </source>
</evidence>
<accession>A0A232LTT9</accession>
<keyword evidence="2" id="KW-1185">Reference proteome</keyword>
<protein>
    <submittedName>
        <fullName evidence="1">Uncharacterized protein</fullName>
    </submittedName>
</protein>